<dbReference type="Proteomes" id="UP001149165">
    <property type="component" value="Unassembled WGS sequence"/>
</dbReference>
<proteinExistence type="predicted"/>
<dbReference type="SUPFAM" id="SSF51182">
    <property type="entry name" value="RmlC-like cupins"/>
    <property type="match status" value="1"/>
</dbReference>
<organism evidence="1 2">
    <name type="scientific">Penicillium angulare</name>
    <dbReference type="NCBI Taxonomy" id="116970"/>
    <lineage>
        <taxon>Eukaryota</taxon>
        <taxon>Fungi</taxon>
        <taxon>Dikarya</taxon>
        <taxon>Ascomycota</taxon>
        <taxon>Pezizomycotina</taxon>
        <taxon>Eurotiomycetes</taxon>
        <taxon>Eurotiomycetidae</taxon>
        <taxon>Eurotiales</taxon>
        <taxon>Aspergillaceae</taxon>
        <taxon>Penicillium</taxon>
    </lineage>
</organism>
<protein>
    <submittedName>
        <fullName evidence="1">Uncharacterized protein</fullName>
    </submittedName>
</protein>
<reference evidence="1" key="2">
    <citation type="journal article" date="2023" name="IMA Fungus">
        <title>Comparative genomic study of the Penicillium genus elucidates a diverse pangenome and 15 lateral gene transfer events.</title>
        <authorList>
            <person name="Petersen C."/>
            <person name="Sorensen T."/>
            <person name="Nielsen M.R."/>
            <person name="Sondergaard T.E."/>
            <person name="Sorensen J.L."/>
            <person name="Fitzpatrick D.A."/>
            <person name="Frisvad J.C."/>
            <person name="Nielsen K.L."/>
        </authorList>
    </citation>
    <scope>NUCLEOTIDE SEQUENCE</scope>
    <source>
        <strain evidence="1">IBT 30069</strain>
    </source>
</reference>
<evidence type="ECO:0000313" key="2">
    <source>
        <dbReference type="Proteomes" id="UP001149165"/>
    </source>
</evidence>
<comment type="caution">
    <text evidence="1">The sequence shown here is derived from an EMBL/GenBank/DDBJ whole genome shotgun (WGS) entry which is preliminary data.</text>
</comment>
<gene>
    <name evidence="1" type="ORF">N7456_007400</name>
</gene>
<dbReference type="EMBL" id="JAPQKH010000005">
    <property type="protein sequence ID" value="KAJ5096679.1"/>
    <property type="molecule type" value="Genomic_DNA"/>
</dbReference>
<name>A0A9W9FAX4_9EURO</name>
<evidence type="ECO:0000313" key="1">
    <source>
        <dbReference type="EMBL" id="KAJ5096679.1"/>
    </source>
</evidence>
<dbReference type="AlphaFoldDB" id="A0A9W9FAX4"/>
<accession>A0A9W9FAX4</accession>
<dbReference type="InterPro" id="IPR011051">
    <property type="entry name" value="RmlC_Cupin_sf"/>
</dbReference>
<sequence>MQIVAITEVPTTRQSGDSSLRTGGTIRQTLLTDSTVDGLNFRFVRSQYQGGDAAFESPRHHHAFQQVRFTEAGSVNYAPGHDIPQGDIAYFPRGTYYGPQRKDHGTGLLLQLGFHGEHQSGQHWTQHRATALNRLIARGRIDGGIYYERNEATGQEMARDANQALYEEQYFAQTGQKFSIPCEGYAEPILMHPAAFEYYPAADGVRIKQLGHFFDHPGPNADIRIGIVELTDLASYVFAPDRAQIAWTLDAGLRVGATTYGKLTCLYSPREEALKVSADTTAADHKAIEMYVLELPRLDNLESLARR</sequence>
<dbReference type="OrthoDB" id="4246566at2759"/>
<keyword evidence="2" id="KW-1185">Reference proteome</keyword>
<reference evidence="1" key="1">
    <citation type="submission" date="2022-11" db="EMBL/GenBank/DDBJ databases">
        <authorList>
            <person name="Petersen C."/>
        </authorList>
    </citation>
    <scope>NUCLEOTIDE SEQUENCE</scope>
    <source>
        <strain evidence="1">IBT 30069</strain>
    </source>
</reference>